<dbReference type="RefSeq" id="XP_055860870.1">
    <property type="nucleotide sequence ID" value="XM_056004895.1"/>
</dbReference>
<name>A0A9W2YDR7_BIOGL</name>
<protein>
    <submittedName>
        <fullName evidence="3 4">Uncharacterized protein LOC106062389</fullName>
    </submittedName>
</protein>
<evidence type="ECO:0000313" key="6">
    <source>
        <dbReference type="RefSeq" id="XP_055860870.1"/>
    </source>
</evidence>
<feature type="region of interest" description="Disordered" evidence="1">
    <location>
        <begin position="427"/>
        <end position="449"/>
    </location>
</feature>
<feature type="region of interest" description="Disordered" evidence="1">
    <location>
        <begin position="307"/>
        <end position="331"/>
    </location>
</feature>
<evidence type="ECO:0000256" key="1">
    <source>
        <dbReference type="SAM" id="MobiDB-lite"/>
    </source>
</evidence>
<dbReference type="RefSeq" id="XP_055860868.1">
    <property type="nucleotide sequence ID" value="XM_056004893.1"/>
</dbReference>
<feature type="region of interest" description="Disordered" evidence="1">
    <location>
        <begin position="552"/>
        <end position="572"/>
    </location>
</feature>
<evidence type="ECO:0000313" key="2">
    <source>
        <dbReference type="Proteomes" id="UP001165740"/>
    </source>
</evidence>
<evidence type="ECO:0000313" key="5">
    <source>
        <dbReference type="RefSeq" id="XP_055860869.1"/>
    </source>
</evidence>
<reference evidence="3 4" key="1">
    <citation type="submission" date="2025-04" db="UniProtKB">
        <authorList>
            <consortium name="RefSeq"/>
        </authorList>
    </citation>
    <scope>IDENTIFICATION</scope>
</reference>
<feature type="compositionally biased region" description="Basic residues" evidence="1">
    <location>
        <begin position="554"/>
        <end position="571"/>
    </location>
</feature>
<dbReference type="Proteomes" id="UP001165740">
    <property type="component" value="Chromosome 11"/>
</dbReference>
<dbReference type="GeneID" id="106062389"/>
<evidence type="ECO:0000313" key="3">
    <source>
        <dbReference type="RefSeq" id="XP_055860867.1"/>
    </source>
</evidence>
<dbReference type="AlphaFoldDB" id="A0A9W2YDR7"/>
<proteinExistence type="predicted"/>
<feature type="compositionally biased region" description="Polar residues" evidence="1">
    <location>
        <begin position="352"/>
        <end position="376"/>
    </location>
</feature>
<gene>
    <name evidence="3 4 5 6" type="primary">LOC106062389</name>
</gene>
<organism evidence="2 3">
    <name type="scientific">Biomphalaria glabrata</name>
    <name type="common">Bloodfluke planorb</name>
    <name type="synonym">Freshwater snail</name>
    <dbReference type="NCBI Taxonomy" id="6526"/>
    <lineage>
        <taxon>Eukaryota</taxon>
        <taxon>Metazoa</taxon>
        <taxon>Spiralia</taxon>
        <taxon>Lophotrochozoa</taxon>
        <taxon>Mollusca</taxon>
        <taxon>Gastropoda</taxon>
        <taxon>Heterobranchia</taxon>
        <taxon>Euthyneura</taxon>
        <taxon>Panpulmonata</taxon>
        <taxon>Hygrophila</taxon>
        <taxon>Lymnaeoidea</taxon>
        <taxon>Planorbidae</taxon>
        <taxon>Biomphalaria</taxon>
    </lineage>
</organism>
<keyword evidence="2" id="KW-1185">Reference proteome</keyword>
<dbReference type="RefSeq" id="XP_055860869.1">
    <property type="nucleotide sequence ID" value="XM_056004894.1"/>
</dbReference>
<feature type="region of interest" description="Disordered" evidence="1">
    <location>
        <begin position="352"/>
        <end position="378"/>
    </location>
</feature>
<accession>A0A9W2YDR7</accession>
<sequence length="646" mass="72436">MAVRHLSNCGHGDIIRMPKPEYIFSDGPSSDKSIELCKRQDICCLDDKDMPFLPHKLSQIYQTHQDNGDAPDSLKACPKSTYRGCLPILENCKTHQARKIPTDHSLAIGSQFSNKKNYKAAVDKRSPNSFTAYPPRKAPDCMLKADTREEDFKVECRPVSLTTKPFPEKWMYVRSQVSQSREEKCFNKQFSFQRSRFHHTSAQASRRLFPTLGPSWIQPTYEEETLSSHLLTRKSHQAHKPSVSGRSLEESGHQLTVRDQMMWTKSTYSEPTSYRDFTYMDRVVRWLRTVPSNPLVNKIDCESTLQEPLSRNSHLPSPRAKASPTLSQAEAIRTPNNSFVSPFDVLSSSRCLPGETSGTVSPAQTAPTVTGPSSLQPHPASLCVSQTSVAEMGALAKKRSETSRKLYPINSVSYNSVEDMAPYVLNMSPRPPNPSPCTTDSDRSTRRASSPCDLIAGHIDGVSFDSSECTFDNFSIRAFISPKILSPYTVTAKTLKLHAQPNVNVKYRKQRAAQAPPVIRLGKRKPKRIASNNVHTKLKKRRRKPIAPAPLVRQVKKKKPRKSSKKKKKKNQAISLINKAIVLLRHRKKKKPAAVRRQLVLKDLSPCPVSPGANSDSIHETFQKVVGMTAQLRLEGKRRSSDVGTS</sequence>
<dbReference type="OrthoDB" id="6094378at2759"/>
<dbReference type="RefSeq" id="XP_055860867.1">
    <property type="nucleotide sequence ID" value="XM_056004892.1"/>
</dbReference>
<evidence type="ECO:0000313" key="4">
    <source>
        <dbReference type="RefSeq" id="XP_055860868.1"/>
    </source>
</evidence>